<keyword evidence="4" id="KW-0411">Iron-sulfur</keyword>
<keyword evidence="3" id="KW-0408">Iron</keyword>
<dbReference type="PANTHER" id="PTHR40261">
    <property type="match status" value="1"/>
</dbReference>
<sequence length="128" mass="13937">MPGPAAPDTERIYLCASGELVDGGPAVAFDVAYTGERLRAFAIRYRGRVHAYLNRCTHVPMEMDWQEGRFFDDTGRWLLCATHGASYEPDTGACASGPCRGSLVRVELSEEGGAVHWHTAPLLQPLAS</sequence>
<dbReference type="OrthoDB" id="9794779at2"/>
<dbReference type="InterPro" id="IPR036922">
    <property type="entry name" value="Rieske_2Fe-2S_sf"/>
</dbReference>
<proteinExistence type="predicted"/>
<evidence type="ECO:0000256" key="2">
    <source>
        <dbReference type="ARBA" id="ARBA00022723"/>
    </source>
</evidence>
<name>A0A317RB64_9BURK</name>
<keyword evidence="7" id="KW-1185">Reference proteome</keyword>
<accession>A0A317RB64</accession>
<dbReference type="RefSeq" id="WP_019374207.1">
    <property type="nucleotide sequence ID" value="NZ_ALEE01000474.1"/>
</dbReference>
<dbReference type="EMBL" id="QGUB01000005">
    <property type="protein sequence ID" value="PWW46000.1"/>
    <property type="molecule type" value="Genomic_DNA"/>
</dbReference>
<organism evidence="6 7">
    <name type="scientific">Melaminivora alkalimesophila</name>
    <dbReference type="NCBI Taxonomy" id="1165852"/>
    <lineage>
        <taxon>Bacteria</taxon>
        <taxon>Pseudomonadati</taxon>
        <taxon>Pseudomonadota</taxon>
        <taxon>Betaproteobacteria</taxon>
        <taxon>Burkholderiales</taxon>
        <taxon>Comamonadaceae</taxon>
        <taxon>Melaminivora</taxon>
    </lineage>
</organism>
<protein>
    <submittedName>
        <fullName evidence="6">Nitrite reductase/ring-hydroxylating ferredoxin subunit</fullName>
    </submittedName>
</protein>
<evidence type="ECO:0000259" key="5">
    <source>
        <dbReference type="PROSITE" id="PS51296"/>
    </source>
</evidence>
<comment type="caution">
    <text evidence="6">The sequence shown here is derived from an EMBL/GenBank/DDBJ whole genome shotgun (WGS) entry which is preliminary data.</text>
</comment>
<dbReference type="PANTHER" id="PTHR40261:SF1">
    <property type="entry name" value="RIESKE DOMAIN-CONTAINING PROTEIN"/>
    <property type="match status" value="1"/>
</dbReference>
<dbReference type="AlphaFoldDB" id="A0A317RB64"/>
<dbReference type="SUPFAM" id="SSF50022">
    <property type="entry name" value="ISP domain"/>
    <property type="match status" value="1"/>
</dbReference>
<reference evidence="6 7" key="1">
    <citation type="submission" date="2018-05" db="EMBL/GenBank/DDBJ databases">
        <title>Genomic Encyclopedia of Type Strains, Phase IV (KMG-IV): sequencing the most valuable type-strain genomes for metagenomic binning, comparative biology and taxonomic classification.</title>
        <authorList>
            <person name="Goeker M."/>
        </authorList>
    </citation>
    <scope>NUCLEOTIDE SEQUENCE [LARGE SCALE GENOMIC DNA]</scope>
    <source>
        <strain evidence="6 7">DSM 26006</strain>
    </source>
</reference>
<dbReference type="GO" id="GO:0051537">
    <property type="term" value="F:2 iron, 2 sulfur cluster binding"/>
    <property type="evidence" value="ECO:0007669"/>
    <property type="project" value="UniProtKB-KW"/>
</dbReference>
<keyword evidence="1" id="KW-0001">2Fe-2S</keyword>
<dbReference type="Pfam" id="PF00355">
    <property type="entry name" value="Rieske"/>
    <property type="match status" value="1"/>
</dbReference>
<keyword evidence="2" id="KW-0479">Metal-binding</keyword>
<evidence type="ECO:0000313" key="7">
    <source>
        <dbReference type="Proteomes" id="UP000246483"/>
    </source>
</evidence>
<evidence type="ECO:0000256" key="3">
    <source>
        <dbReference type="ARBA" id="ARBA00023004"/>
    </source>
</evidence>
<dbReference type="CDD" id="cd03467">
    <property type="entry name" value="Rieske"/>
    <property type="match status" value="1"/>
</dbReference>
<dbReference type="Gene3D" id="2.102.10.10">
    <property type="entry name" value="Rieske [2Fe-2S] iron-sulphur domain"/>
    <property type="match status" value="1"/>
</dbReference>
<evidence type="ECO:0000256" key="4">
    <source>
        <dbReference type="ARBA" id="ARBA00023014"/>
    </source>
</evidence>
<dbReference type="GO" id="GO:0046872">
    <property type="term" value="F:metal ion binding"/>
    <property type="evidence" value="ECO:0007669"/>
    <property type="project" value="UniProtKB-KW"/>
</dbReference>
<gene>
    <name evidence="6" type="ORF">DFR36_105204</name>
</gene>
<evidence type="ECO:0000256" key="1">
    <source>
        <dbReference type="ARBA" id="ARBA00022714"/>
    </source>
</evidence>
<feature type="domain" description="Rieske" evidence="5">
    <location>
        <begin position="12"/>
        <end position="117"/>
    </location>
</feature>
<dbReference type="Proteomes" id="UP000246483">
    <property type="component" value="Unassembled WGS sequence"/>
</dbReference>
<dbReference type="InterPro" id="IPR017941">
    <property type="entry name" value="Rieske_2Fe-2S"/>
</dbReference>
<dbReference type="PROSITE" id="PS51296">
    <property type="entry name" value="RIESKE"/>
    <property type="match status" value="1"/>
</dbReference>
<evidence type="ECO:0000313" key="6">
    <source>
        <dbReference type="EMBL" id="PWW46000.1"/>
    </source>
</evidence>